<gene>
    <name evidence="2" type="ORF">EVAR_29019_1</name>
</gene>
<sequence>MGIEIARELLLTYRLPIAVMRPLCRLSGTTIRLGFRSVSALYDHVMQITVIWRRSGVRARRRGRSRCYGPRSLSRRALTVQRNVLPFTHRDGAAAPDTAPRRRPAVSVKPMREQSTS</sequence>
<name>A0A4C1W2H7_EUMVA</name>
<protein>
    <submittedName>
        <fullName evidence="2">Uncharacterized protein</fullName>
    </submittedName>
</protein>
<evidence type="ECO:0000313" key="3">
    <source>
        <dbReference type="Proteomes" id="UP000299102"/>
    </source>
</evidence>
<comment type="caution">
    <text evidence="2">The sequence shown here is derived from an EMBL/GenBank/DDBJ whole genome shotgun (WGS) entry which is preliminary data.</text>
</comment>
<evidence type="ECO:0000313" key="2">
    <source>
        <dbReference type="EMBL" id="GBP45271.1"/>
    </source>
</evidence>
<feature type="region of interest" description="Disordered" evidence="1">
    <location>
        <begin position="89"/>
        <end position="117"/>
    </location>
</feature>
<dbReference type="AlphaFoldDB" id="A0A4C1W2H7"/>
<dbReference type="Proteomes" id="UP000299102">
    <property type="component" value="Unassembled WGS sequence"/>
</dbReference>
<keyword evidence="3" id="KW-1185">Reference proteome</keyword>
<organism evidence="2 3">
    <name type="scientific">Eumeta variegata</name>
    <name type="common">Bagworm moth</name>
    <name type="synonym">Eumeta japonica</name>
    <dbReference type="NCBI Taxonomy" id="151549"/>
    <lineage>
        <taxon>Eukaryota</taxon>
        <taxon>Metazoa</taxon>
        <taxon>Ecdysozoa</taxon>
        <taxon>Arthropoda</taxon>
        <taxon>Hexapoda</taxon>
        <taxon>Insecta</taxon>
        <taxon>Pterygota</taxon>
        <taxon>Neoptera</taxon>
        <taxon>Endopterygota</taxon>
        <taxon>Lepidoptera</taxon>
        <taxon>Glossata</taxon>
        <taxon>Ditrysia</taxon>
        <taxon>Tineoidea</taxon>
        <taxon>Psychidae</taxon>
        <taxon>Oiketicinae</taxon>
        <taxon>Eumeta</taxon>
    </lineage>
</organism>
<proteinExistence type="predicted"/>
<dbReference type="EMBL" id="BGZK01000467">
    <property type="protein sequence ID" value="GBP45271.1"/>
    <property type="molecule type" value="Genomic_DNA"/>
</dbReference>
<reference evidence="2 3" key="1">
    <citation type="journal article" date="2019" name="Commun. Biol.">
        <title>The bagworm genome reveals a unique fibroin gene that provides high tensile strength.</title>
        <authorList>
            <person name="Kono N."/>
            <person name="Nakamura H."/>
            <person name="Ohtoshi R."/>
            <person name="Tomita M."/>
            <person name="Numata K."/>
            <person name="Arakawa K."/>
        </authorList>
    </citation>
    <scope>NUCLEOTIDE SEQUENCE [LARGE SCALE GENOMIC DNA]</scope>
</reference>
<evidence type="ECO:0000256" key="1">
    <source>
        <dbReference type="SAM" id="MobiDB-lite"/>
    </source>
</evidence>
<accession>A0A4C1W2H7</accession>